<name>A0AAU9LYE0_9ASTR</name>
<keyword evidence="2" id="KW-1185">Reference proteome</keyword>
<dbReference type="Proteomes" id="UP001157418">
    <property type="component" value="Unassembled WGS sequence"/>
</dbReference>
<evidence type="ECO:0000313" key="1">
    <source>
        <dbReference type="EMBL" id="CAH1418910.1"/>
    </source>
</evidence>
<reference evidence="1 2" key="1">
    <citation type="submission" date="2022-01" db="EMBL/GenBank/DDBJ databases">
        <authorList>
            <person name="Xiong W."/>
            <person name="Schranz E."/>
        </authorList>
    </citation>
    <scope>NUCLEOTIDE SEQUENCE [LARGE SCALE GENOMIC DNA]</scope>
</reference>
<comment type="caution">
    <text evidence="1">The sequence shown here is derived from an EMBL/GenBank/DDBJ whole genome shotgun (WGS) entry which is preliminary data.</text>
</comment>
<dbReference type="AlphaFoldDB" id="A0AAU9LYE0"/>
<dbReference type="PANTHER" id="PTHR36377">
    <property type="entry name" value="DNA MISMATCH REPAIR PROTEIN"/>
    <property type="match status" value="1"/>
</dbReference>
<dbReference type="PANTHER" id="PTHR36377:SF1">
    <property type="entry name" value="DNA MISMATCH REPAIR PROTEIN"/>
    <property type="match status" value="1"/>
</dbReference>
<protein>
    <submittedName>
        <fullName evidence="1">Uncharacterized protein</fullName>
    </submittedName>
</protein>
<sequence>MISANEELNLGAVNPDELGYVESISIEEIGGVRLCGNFDTTILLHPYMDRILDDLEMTVDDGVNTYKHKPSSVCGIFSVKNGVHQARRPPIALSALRHLRGCRDSVTPRVNRLRSAIPSLCCEPLAICREPSCQGWVKLSHIYNFQCTSMKFLDWYVKIAVVSAAIGGSMEYFMIKTGFYDKVTVLESEKKAWENSPEAQAMREALNPWRNIDANAKKSS</sequence>
<evidence type="ECO:0000313" key="2">
    <source>
        <dbReference type="Proteomes" id="UP001157418"/>
    </source>
</evidence>
<dbReference type="EMBL" id="CAKMRJ010000150">
    <property type="protein sequence ID" value="CAH1418910.1"/>
    <property type="molecule type" value="Genomic_DNA"/>
</dbReference>
<proteinExistence type="predicted"/>
<gene>
    <name evidence="1" type="ORF">LVIROSA_LOCUS6479</name>
</gene>
<accession>A0AAU9LYE0</accession>
<organism evidence="1 2">
    <name type="scientific">Lactuca virosa</name>
    <dbReference type="NCBI Taxonomy" id="75947"/>
    <lineage>
        <taxon>Eukaryota</taxon>
        <taxon>Viridiplantae</taxon>
        <taxon>Streptophyta</taxon>
        <taxon>Embryophyta</taxon>
        <taxon>Tracheophyta</taxon>
        <taxon>Spermatophyta</taxon>
        <taxon>Magnoliopsida</taxon>
        <taxon>eudicotyledons</taxon>
        <taxon>Gunneridae</taxon>
        <taxon>Pentapetalae</taxon>
        <taxon>asterids</taxon>
        <taxon>campanulids</taxon>
        <taxon>Asterales</taxon>
        <taxon>Asteraceae</taxon>
        <taxon>Cichorioideae</taxon>
        <taxon>Cichorieae</taxon>
        <taxon>Lactucinae</taxon>
        <taxon>Lactuca</taxon>
    </lineage>
</organism>